<dbReference type="PRINTS" id="PR00153">
    <property type="entry name" value="CSAPPISMRASE"/>
</dbReference>
<evidence type="ECO:0000256" key="5">
    <source>
        <dbReference type="RuleBase" id="RU363019"/>
    </source>
</evidence>
<keyword evidence="4 5" id="KW-0413">Isomerase</keyword>
<protein>
    <recommendedName>
        <fullName evidence="5">Peptidyl-prolyl cis-trans isomerase</fullName>
        <shortName evidence="5">PPIase</shortName>
        <ecNumber evidence="5">5.2.1.8</ecNumber>
    </recommendedName>
</protein>
<evidence type="ECO:0000313" key="8">
    <source>
        <dbReference type="Proteomes" id="UP000230078"/>
    </source>
</evidence>
<dbReference type="PIRSF" id="PIRSF001467">
    <property type="entry name" value="Peptidylpro_ismrse"/>
    <property type="match status" value="1"/>
</dbReference>
<dbReference type="InterPro" id="IPR029000">
    <property type="entry name" value="Cyclophilin-like_dom_sf"/>
</dbReference>
<evidence type="ECO:0000256" key="3">
    <source>
        <dbReference type="ARBA" id="ARBA00023110"/>
    </source>
</evidence>
<dbReference type="Pfam" id="PF00160">
    <property type="entry name" value="Pro_isomerase"/>
    <property type="match status" value="1"/>
</dbReference>
<evidence type="ECO:0000256" key="4">
    <source>
        <dbReference type="ARBA" id="ARBA00023235"/>
    </source>
</evidence>
<dbReference type="Gene3D" id="2.40.100.10">
    <property type="entry name" value="Cyclophilin-like"/>
    <property type="match status" value="1"/>
</dbReference>
<dbReference type="PROSITE" id="PS50072">
    <property type="entry name" value="CSA_PPIASE_2"/>
    <property type="match status" value="1"/>
</dbReference>
<evidence type="ECO:0000256" key="2">
    <source>
        <dbReference type="ARBA" id="ARBA00007365"/>
    </source>
</evidence>
<accession>A0A2M7V4E9</accession>
<gene>
    <name evidence="7" type="ORF">COX83_02005</name>
</gene>
<name>A0A2M7V4E9_9BACT</name>
<evidence type="ECO:0000313" key="7">
    <source>
        <dbReference type="EMBL" id="PIZ93431.1"/>
    </source>
</evidence>
<dbReference type="GO" id="GO:0003755">
    <property type="term" value="F:peptidyl-prolyl cis-trans isomerase activity"/>
    <property type="evidence" value="ECO:0007669"/>
    <property type="project" value="UniProtKB-UniRule"/>
</dbReference>
<organism evidence="7 8">
    <name type="scientific">Candidatus Magasanikbacteria bacterium CG_4_10_14_0_2_um_filter_41_31</name>
    <dbReference type="NCBI Taxonomy" id="1974639"/>
    <lineage>
        <taxon>Bacteria</taxon>
        <taxon>Candidatus Magasanikiibacteriota</taxon>
    </lineage>
</organism>
<dbReference type="InterPro" id="IPR002130">
    <property type="entry name" value="Cyclophilin-type_PPIase_dom"/>
</dbReference>
<dbReference type="CDD" id="cd00317">
    <property type="entry name" value="cyclophilin"/>
    <property type="match status" value="1"/>
</dbReference>
<dbReference type="InterPro" id="IPR024936">
    <property type="entry name" value="Cyclophilin-type_PPIase"/>
</dbReference>
<reference evidence="8" key="1">
    <citation type="submission" date="2017-09" db="EMBL/GenBank/DDBJ databases">
        <title>Depth-based differentiation of microbial function through sediment-hosted aquifers and enrichment of novel symbionts in the deep terrestrial subsurface.</title>
        <authorList>
            <person name="Probst A.J."/>
            <person name="Ladd B."/>
            <person name="Jarett J.K."/>
            <person name="Geller-Mcgrath D.E."/>
            <person name="Sieber C.M.K."/>
            <person name="Emerson J.B."/>
            <person name="Anantharaman K."/>
            <person name="Thomas B.C."/>
            <person name="Malmstrom R."/>
            <person name="Stieglmeier M."/>
            <person name="Klingl A."/>
            <person name="Woyke T."/>
            <person name="Ryan C.M."/>
            <person name="Banfield J.F."/>
        </authorList>
    </citation>
    <scope>NUCLEOTIDE SEQUENCE [LARGE SCALE GENOMIC DNA]</scope>
</reference>
<evidence type="ECO:0000256" key="1">
    <source>
        <dbReference type="ARBA" id="ARBA00002388"/>
    </source>
</evidence>
<dbReference type="GO" id="GO:0006457">
    <property type="term" value="P:protein folding"/>
    <property type="evidence" value="ECO:0007669"/>
    <property type="project" value="InterPro"/>
</dbReference>
<dbReference type="SUPFAM" id="SSF50891">
    <property type="entry name" value="Cyclophilin-like"/>
    <property type="match status" value="1"/>
</dbReference>
<dbReference type="InterPro" id="IPR044666">
    <property type="entry name" value="Cyclophilin_A-like"/>
</dbReference>
<sequence length="177" mass="19415">MTNSNRTINGQEDLAIEYSRAVLHTNLGDITVALFVDKSPKTVNNFLNLAKAGEYDGTKFHRIIVDFMIQGGDLLSKDDSKVAMWGTGGPNYRFEDEFNDEPLVRGSLAMANAGPNTNGSQFFIVTAPETPWLNGKHTNFGEVVEGMNVVETIEKVSTGPQDRPLIPIVVESVELVK</sequence>
<comment type="similarity">
    <text evidence="2 5">Belongs to the cyclophilin-type PPIase family.</text>
</comment>
<dbReference type="EC" id="5.2.1.8" evidence="5"/>
<comment type="caution">
    <text evidence="7">The sequence shown here is derived from an EMBL/GenBank/DDBJ whole genome shotgun (WGS) entry which is preliminary data.</text>
</comment>
<proteinExistence type="inferred from homology"/>
<comment type="catalytic activity">
    <reaction evidence="5">
        <text>[protein]-peptidylproline (omega=180) = [protein]-peptidylproline (omega=0)</text>
        <dbReference type="Rhea" id="RHEA:16237"/>
        <dbReference type="Rhea" id="RHEA-COMP:10747"/>
        <dbReference type="Rhea" id="RHEA-COMP:10748"/>
        <dbReference type="ChEBI" id="CHEBI:83833"/>
        <dbReference type="ChEBI" id="CHEBI:83834"/>
        <dbReference type="EC" id="5.2.1.8"/>
    </reaction>
</comment>
<dbReference type="EMBL" id="PFPI01000026">
    <property type="protein sequence ID" value="PIZ93431.1"/>
    <property type="molecule type" value="Genomic_DNA"/>
</dbReference>
<dbReference type="PANTHER" id="PTHR45625">
    <property type="entry name" value="PEPTIDYL-PROLYL CIS-TRANS ISOMERASE-RELATED"/>
    <property type="match status" value="1"/>
</dbReference>
<dbReference type="Proteomes" id="UP000230078">
    <property type="component" value="Unassembled WGS sequence"/>
</dbReference>
<keyword evidence="3 5" id="KW-0697">Rotamase</keyword>
<feature type="domain" description="PPIase cyclophilin-type" evidence="6">
    <location>
        <begin position="17"/>
        <end position="175"/>
    </location>
</feature>
<dbReference type="InterPro" id="IPR020892">
    <property type="entry name" value="Cyclophilin-type_PPIase_CS"/>
</dbReference>
<dbReference type="PROSITE" id="PS00170">
    <property type="entry name" value="CSA_PPIASE_1"/>
    <property type="match status" value="1"/>
</dbReference>
<dbReference type="PANTHER" id="PTHR45625:SF4">
    <property type="entry name" value="PEPTIDYLPROLYL ISOMERASE DOMAIN AND WD REPEAT-CONTAINING PROTEIN 1"/>
    <property type="match status" value="1"/>
</dbReference>
<comment type="function">
    <text evidence="1 5">PPIases accelerate the folding of proteins. It catalyzes the cis-trans isomerization of proline imidic peptide bonds in oligopeptides.</text>
</comment>
<evidence type="ECO:0000259" key="6">
    <source>
        <dbReference type="PROSITE" id="PS50072"/>
    </source>
</evidence>
<dbReference type="AlphaFoldDB" id="A0A2M7V4E9"/>